<reference evidence="1 2" key="1">
    <citation type="submission" date="2024-01" db="EMBL/GenBank/DDBJ databases">
        <title>Genome assemblies of Stephania.</title>
        <authorList>
            <person name="Yang L."/>
        </authorList>
    </citation>
    <scope>NUCLEOTIDE SEQUENCE [LARGE SCALE GENOMIC DNA]</scope>
    <source>
        <strain evidence="1">YNDBR</strain>
        <tissue evidence="1">Leaf</tissue>
    </source>
</reference>
<gene>
    <name evidence="1" type="ORF">Syun_023056</name>
</gene>
<evidence type="ECO:0000313" key="2">
    <source>
        <dbReference type="Proteomes" id="UP001420932"/>
    </source>
</evidence>
<dbReference type="EMBL" id="JBBNAF010000010">
    <property type="protein sequence ID" value="KAK9107045.1"/>
    <property type="molecule type" value="Genomic_DNA"/>
</dbReference>
<sequence>MEQCMTTMAETYQKAIHDMRSAQDQRSADLAQSQIRKEVHIKPRACEVGQESLTQRVKLYKCCTKKIGITSPGQGDEITYSWLGEFEISDSSVDDDIWLFRNFTRENKHYETPMNLELPAQIPGGSSSSSAILVAQPKEDHKNIEAKLL</sequence>
<protein>
    <submittedName>
        <fullName evidence="1">Uncharacterized protein</fullName>
    </submittedName>
</protein>
<dbReference type="AlphaFoldDB" id="A0AAP0FAP2"/>
<accession>A0AAP0FAP2</accession>
<proteinExistence type="predicted"/>
<keyword evidence="2" id="KW-1185">Reference proteome</keyword>
<dbReference type="Proteomes" id="UP001420932">
    <property type="component" value="Unassembled WGS sequence"/>
</dbReference>
<name>A0AAP0FAP2_9MAGN</name>
<comment type="caution">
    <text evidence="1">The sequence shown here is derived from an EMBL/GenBank/DDBJ whole genome shotgun (WGS) entry which is preliminary data.</text>
</comment>
<evidence type="ECO:0000313" key="1">
    <source>
        <dbReference type="EMBL" id="KAK9107045.1"/>
    </source>
</evidence>
<organism evidence="1 2">
    <name type="scientific">Stephania yunnanensis</name>
    <dbReference type="NCBI Taxonomy" id="152371"/>
    <lineage>
        <taxon>Eukaryota</taxon>
        <taxon>Viridiplantae</taxon>
        <taxon>Streptophyta</taxon>
        <taxon>Embryophyta</taxon>
        <taxon>Tracheophyta</taxon>
        <taxon>Spermatophyta</taxon>
        <taxon>Magnoliopsida</taxon>
        <taxon>Ranunculales</taxon>
        <taxon>Menispermaceae</taxon>
        <taxon>Menispermoideae</taxon>
        <taxon>Cissampelideae</taxon>
        <taxon>Stephania</taxon>
    </lineage>
</organism>